<evidence type="ECO:0000313" key="4">
    <source>
        <dbReference type="EMBL" id="RXJ90962.1"/>
    </source>
</evidence>
<dbReference type="GO" id="GO:0031956">
    <property type="term" value="F:medium-chain fatty acid-CoA ligase activity"/>
    <property type="evidence" value="ECO:0007669"/>
    <property type="project" value="TreeGrafter"/>
</dbReference>
<evidence type="ECO:0000256" key="1">
    <source>
        <dbReference type="ARBA" id="ARBA00006432"/>
    </source>
</evidence>
<dbReference type="InterPro" id="IPR000873">
    <property type="entry name" value="AMP-dep_synth/lig_dom"/>
</dbReference>
<dbReference type="GO" id="GO:0006631">
    <property type="term" value="P:fatty acid metabolic process"/>
    <property type="evidence" value="ECO:0007669"/>
    <property type="project" value="TreeGrafter"/>
</dbReference>
<gene>
    <name evidence="3" type="ORF">ATR_1214</name>
    <name evidence="4" type="ORF">CRU87_06965</name>
</gene>
<proteinExistence type="inferred from homology"/>
<dbReference type="InterPro" id="IPR042099">
    <property type="entry name" value="ANL_N_sf"/>
</dbReference>
<evidence type="ECO:0000313" key="5">
    <source>
        <dbReference type="Proteomes" id="UP000254504"/>
    </source>
</evidence>
<dbReference type="Gene3D" id="3.30.300.30">
    <property type="match status" value="1"/>
</dbReference>
<evidence type="ECO:0000313" key="3">
    <source>
        <dbReference type="EMBL" id="AXK49073.1"/>
    </source>
</evidence>
<comment type="similarity">
    <text evidence="1">Belongs to the ATP-dependent AMP-binding enzyme family.</text>
</comment>
<dbReference type="Pfam" id="PF00501">
    <property type="entry name" value="AMP-binding"/>
    <property type="match status" value="1"/>
</dbReference>
<dbReference type="PANTHER" id="PTHR43201">
    <property type="entry name" value="ACYL-COA SYNTHETASE"/>
    <property type="match status" value="1"/>
</dbReference>
<dbReference type="Proteomes" id="UP000289132">
    <property type="component" value="Unassembled WGS sequence"/>
</dbReference>
<feature type="domain" description="AMP-dependent synthetase/ligase" evidence="2">
    <location>
        <begin position="75"/>
        <end position="262"/>
    </location>
</feature>
<reference evidence="3 5" key="2">
    <citation type="submission" date="2018-07" db="EMBL/GenBank/DDBJ databases">
        <title>Complete genome of the Arcobacter trophiarum type strain LMG 25534.</title>
        <authorList>
            <person name="Miller W.G."/>
            <person name="Yee E."/>
        </authorList>
    </citation>
    <scope>NUCLEOTIDE SEQUENCE [LARGE SCALE GENOMIC DNA]</scope>
    <source>
        <strain evidence="3 5">LMG 25534</strain>
    </source>
</reference>
<sequence length="404" mass="46297">MKLIVYNDDKTTTNYEIKKENFSDKSLKDRVFYIASNSKEQNALKIFYSYFSGAKSILFDSSNKILQKELEDLNIPDFKASIKVENIFDKYDFSFLYYTSGSTGYPTAALKTKENISSEVEDLTALLSSYKIKRVIVTVPFIHIYGSLFGLFYPLKNSIDIVLKEHFLPNDLLDLIDDYSLVVTTPLYIKALNKLSSTKDLSKSIFISSTAPLLGEDAREFKEKFNSNIIQIFGSTETGGIAYKYNNDEIWSALKSVELMVNNENSLRVKSPYVSEILYEKEFKNTNKEIQTFDFVELFDNRFKLIGRSSQILKIAGKRYSTIQIENILEKIDEISKALVLVNSNQNSLKDEVLDITLETKREFSVKEIQNILKEELSNLKFSINLKLVDKIKISSTGKKLAIQ</sequence>
<reference evidence="4 6" key="1">
    <citation type="submission" date="2017-10" db="EMBL/GenBank/DDBJ databases">
        <title>Genomics of the genus Arcobacter.</title>
        <authorList>
            <person name="Perez-Cataluna A."/>
            <person name="Figueras M.J."/>
        </authorList>
    </citation>
    <scope>NUCLEOTIDE SEQUENCE [LARGE SCALE GENOMIC DNA]</scope>
    <source>
        <strain evidence="4 6">LMG 25534</strain>
    </source>
</reference>
<name>A0AAD0QK92_9BACT</name>
<dbReference type="RefSeq" id="WP_115428576.1">
    <property type="nucleotide sequence ID" value="NZ_CP031367.1"/>
</dbReference>
<dbReference type="PANTHER" id="PTHR43201:SF8">
    <property type="entry name" value="ACYL-COA SYNTHETASE FAMILY MEMBER 3"/>
    <property type="match status" value="1"/>
</dbReference>
<dbReference type="AlphaFoldDB" id="A0AAD0QK92"/>
<organism evidence="3 5">
    <name type="scientific">Aliarcobacter trophiarum LMG 25534</name>
    <dbReference type="NCBI Taxonomy" id="1032241"/>
    <lineage>
        <taxon>Bacteria</taxon>
        <taxon>Pseudomonadati</taxon>
        <taxon>Campylobacterota</taxon>
        <taxon>Epsilonproteobacteria</taxon>
        <taxon>Campylobacterales</taxon>
        <taxon>Arcobacteraceae</taxon>
        <taxon>Aliarcobacter</taxon>
    </lineage>
</organism>
<evidence type="ECO:0000313" key="6">
    <source>
        <dbReference type="Proteomes" id="UP000289132"/>
    </source>
</evidence>
<dbReference type="InterPro" id="IPR045851">
    <property type="entry name" value="AMP-bd_C_sf"/>
</dbReference>
<keyword evidence="6" id="KW-1185">Reference proteome</keyword>
<protein>
    <submittedName>
        <fullName evidence="4">Aconitate hydratase</fullName>
    </submittedName>
    <submittedName>
        <fullName evidence="3">Acyl-CoA synthetase / AMP-(Fatty) acid ligase</fullName>
    </submittedName>
</protein>
<dbReference type="KEGG" id="atp:ATR_1214"/>
<dbReference type="Proteomes" id="UP000254504">
    <property type="component" value="Chromosome"/>
</dbReference>
<dbReference type="Gene3D" id="3.40.50.12780">
    <property type="entry name" value="N-terminal domain of ligase-like"/>
    <property type="match status" value="1"/>
</dbReference>
<dbReference type="EMBL" id="PDKD01000011">
    <property type="protein sequence ID" value="RXJ90962.1"/>
    <property type="molecule type" value="Genomic_DNA"/>
</dbReference>
<dbReference type="EMBL" id="CP031367">
    <property type="protein sequence ID" value="AXK49073.1"/>
    <property type="molecule type" value="Genomic_DNA"/>
</dbReference>
<evidence type="ECO:0000259" key="2">
    <source>
        <dbReference type="Pfam" id="PF00501"/>
    </source>
</evidence>
<accession>A0AAD0QK92</accession>
<keyword evidence="3" id="KW-0436">Ligase</keyword>
<dbReference type="SUPFAM" id="SSF56801">
    <property type="entry name" value="Acetyl-CoA synthetase-like"/>
    <property type="match status" value="1"/>
</dbReference>